<reference evidence="4" key="1">
    <citation type="submission" date="2015-08" db="EMBL/GenBank/DDBJ databases">
        <title>Complete genome sequence of Rothia mucilaginosa strain NUM-Rm6536.</title>
        <authorList>
            <person name="Nambu T."/>
        </authorList>
    </citation>
    <scope>NUCLEOTIDE SEQUENCE [LARGE SCALE GENOMIC DNA]</scope>
    <source>
        <strain evidence="4">NUM-Rm6536</strain>
    </source>
</reference>
<feature type="signal peptide" evidence="1">
    <location>
        <begin position="1"/>
        <end position="28"/>
    </location>
</feature>
<evidence type="ECO:0000259" key="2">
    <source>
        <dbReference type="PROSITE" id="PS51272"/>
    </source>
</evidence>
<keyword evidence="1" id="KW-0732">Signal</keyword>
<feature type="domain" description="SLH" evidence="2">
    <location>
        <begin position="118"/>
        <end position="181"/>
    </location>
</feature>
<accession>A0A0K2RZ67</accession>
<sequence>MKKNLSTRGAVALLALTMGFMGQGVAQATHIDPKPAQPTEESKANVNCFEMYGEYGRNAMNSWQWAECTGLITKEQAVELDNIDEWSLPNEVMTISRGRLLEYLYQLAGSPEVKNLPEKSPYTDLTPGDARYKVAIWATRVGLTTGWSDGSFHYDTPASRGAYFTFLYRAAGSPKVTLEPLGKANAARYKKRFAPIKRGSELHRAMSWAYQHAMAKREDYDLPMNFNYPRADYVTWDAYRVPDYYFASHRTIFIPLMILDSHEELAPIVARLQSLS</sequence>
<dbReference type="PROSITE" id="PS51272">
    <property type="entry name" value="SLH"/>
    <property type="match status" value="1"/>
</dbReference>
<evidence type="ECO:0000256" key="1">
    <source>
        <dbReference type="SAM" id="SignalP"/>
    </source>
</evidence>
<dbReference type="EMBL" id="AP014938">
    <property type="protein sequence ID" value="BAS20119.1"/>
    <property type="molecule type" value="Genomic_DNA"/>
</dbReference>
<dbReference type="AlphaFoldDB" id="A0A0K2RZ67"/>
<name>A0A0K2RZ67_9MICC</name>
<gene>
    <name evidence="3" type="ORF">RM6536_0872</name>
</gene>
<protein>
    <submittedName>
        <fullName evidence="3">Predicted nucleic acid-binding protein</fullName>
    </submittedName>
</protein>
<proteinExistence type="predicted"/>
<organism evidence="3">
    <name type="scientific">Rothia mucilaginosa</name>
    <dbReference type="NCBI Taxonomy" id="43675"/>
    <lineage>
        <taxon>Bacteria</taxon>
        <taxon>Bacillati</taxon>
        <taxon>Actinomycetota</taxon>
        <taxon>Actinomycetes</taxon>
        <taxon>Micrococcales</taxon>
        <taxon>Micrococcaceae</taxon>
        <taxon>Rothia</taxon>
    </lineage>
</organism>
<dbReference type="InterPro" id="IPR001119">
    <property type="entry name" value="SLH_dom"/>
</dbReference>
<dbReference type="Proteomes" id="UP000066203">
    <property type="component" value="Chromosome"/>
</dbReference>
<evidence type="ECO:0000313" key="4">
    <source>
        <dbReference type="Proteomes" id="UP000066203"/>
    </source>
</evidence>
<dbReference type="PATRIC" id="fig|43675.28.peg.894"/>
<dbReference type="RefSeq" id="WP_060824214.1">
    <property type="nucleotide sequence ID" value="NZ_AP014938.1"/>
</dbReference>
<feature type="chain" id="PRO_5005483177" evidence="1">
    <location>
        <begin position="29"/>
        <end position="276"/>
    </location>
</feature>
<evidence type="ECO:0000313" key="3">
    <source>
        <dbReference type="EMBL" id="BAS20119.1"/>
    </source>
</evidence>